<evidence type="ECO:0000313" key="2">
    <source>
        <dbReference type="Proteomes" id="UP000091857"/>
    </source>
</evidence>
<keyword evidence="2" id="KW-1185">Reference proteome</keyword>
<protein>
    <submittedName>
        <fullName evidence="1">Uncharacterized protein</fullName>
    </submittedName>
</protein>
<sequence>MDHFLCKSASTVKSDDSESSEIKKVINKNELILEDFVKAIDEWEIPKVDKEQIYKIPKFNVFKTDYVIKTEERDFQLSKPFEKITLLSPRTLNHHRSKKYKYIHIGLIQVGIKPLTREGLNTSILAVVRDARFLNFQDSLLGSVETSLSEGPISFEVYPDITISLNDLNILESIVLEIKTHNYKMKQGSIPIALIYKIHYKAMNSAFATKYKLQPKLGETRFLQTDLTKTNTVIPKTIRWKDITLPDEWILEGIVPPPEPEKVKPNTSLSKIEQFEDGKVSLKFNRSMSSRYTGSSSSVITDDIGRVSNIPSVIYATYKEDEPKPVMQTIVQHRHSISEIPNRHLKMKGVDYSSSVPQAVYNPVENYLNQQAEMAPSSPESPSASAITENINNINRELNVLSKEKLEKKFLKEITKTKNLYKLNKIIKKYKFEDLKEEYLNSQNEEQIGFFDWFKLCKKKSINPITIRDKRPEWIVNDKVVQSDFPPKTISKIKHGENEIVCAPYKIAKENDADKKIIEQNNFSNASLICLGTQLKKIEKILKDKDEKVEEKKEIKSHMFKPYQISSSSQKELKADKNEFLQSLKDQLSKIEVSESSRNIIPETPQSGNINALNEESESEQSQPDSEDIKQFEINPISHREIVSRAPDLRVMEKPNITSQFKYNASTVYEWNIDGLSEYNILSLLQQMTMAANAYKTQSFASDRAIAEIIIAGFTGQLKGWWDYHLTDMQQLEILNSVQVNSDGEPIYNESGETIQDAVSTLILTISLHFIGDPSLLKDKNAELLSNLKCKKLSDFQNYKTTFLTRLMLREDSNQDFWKEKFLAGLPYFLGEKVRNNIKQHFGNPIPYKRLTYGQLVSIIQKEGLQICQDLRLQKTLKYEMHKTKQELGSFCKQFDYGIMQDKGCNGQCSRIKPRKYYKKDRYYKKKYVAKPNKEEYYKRKNVKTHKKYERKKPEERNQNKRSFKDLTCYNCGKKGHTSKFCRFNKRLNELGLDEEITNKIQEICLSSEASETDITESENQIDELVTSSSEQSINVLTKEQDSLLNLINGIEDNKTKERILKRLIKSFDESEEIKNTMPKIEKQTYDLTKILSKNKEPKEKITVGELQREIKIIKAEVKELKQQLQIDSRRIKALESQLISEPSSSSEEEEEEETNKMDQSENREVDNNFILLLQEITSRKYLVKLTIKFSEEFKLNTIALFDTGADLNCIKSSLVPKKFWQETKEKLKTANKTSLSILGKAEALVINQDLEIKTIFLLSQQISHMVILGTPFINLITPYTVKEDCIEFKTRNKKVKIDFTEKPKRKNLNLIKAHSIRTMEINSMIKSKEEDLKDLKNNVQIVRIKKQLESEIVNKKIENLKNEMEEELCADHPNTFWNRKQHIVDLPYEEGFEEKSISTKARPIQMSPELLEHCKKEIKELEDKRLISKSRSPWSCAAFYVNKSAEIERGTPRLVINYKPLNTALKWIRYPIPNKKDLLNRLYNANIFSKFDMKSGYWQIQIHPKDRYKTAFTVPFGQYEWNVMPFGLKNAPSEFQRIMNDIFNPYSKFCIVYIDDVLIFSKNIEEHFKHLKTFCGIIKRNGLALSKTKMNLFQTKVRFLGHYIEQGKIQPIERTMVFGDKFPDEIINKTQLQRFLGCLNYVIDFYPNLNRMIKPLHERLKKNAKPWTQEHTNIIRHIKSLIKEIPCLYLPNPEAFKIVETDASDIGYGGILKQRIDGKETIIQFTSGHWNSTQMNYSTIKKEILSIVICINKFQSDLLNQKFLVRIDCKAAKDVLKKDVKNLASKQIFARWQALLSIFDFDIEFIKGSKNNIPDFLTREFLQQNGSKEEQK</sequence>
<gene>
    <name evidence="1" type="ORF">MANES_09G089621v8</name>
</gene>
<organism evidence="1 2">
    <name type="scientific">Manihot esculenta</name>
    <name type="common">Cassava</name>
    <name type="synonym">Jatropha manihot</name>
    <dbReference type="NCBI Taxonomy" id="3983"/>
    <lineage>
        <taxon>Eukaryota</taxon>
        <taxon>Viridiplantae</taxon>
        <taxon>Streptophyta</taxon>
        <taxon>Embryophyta</taxon>
        <taxon>Tracheophyta</taxon>
        <taxon>Spermatophyta</taxon>
        <taxon>Magnoliopsida</taxon>
        <taxon>eudicotyledons</taxon>
        <taxon>Gunneridae</taxon>
        <taxon>Pentapetalae</taxon>
        <taxon>rosids</taxon>
        <taxon>fabids</taxon>
        <taxon>Malpighiales</taxon>
        <taxon>Euphorbiaceae</taxon>
        <taxon>Crotonoideae</taxon>
        <taxon>Manihoteae</taxon>
        <taxon>Manihot</taxon>
    </lineage>
</organism>
<name>A0ACB7H6C8_MANES</name>
<comment type="caution">
    <text evidence="1">The sequence shown here is derived from an EMBL/GenBank/DDBJ whole genome shotgun (WGS) entry which is preliminary data.</text>
</comment>
<evidence type="ECO:0000313" key="1">
    <source>
        <dbReference type="EMBL" id="KAG8647619.1"/>
    </source>
</evidence>
<accession>A0ACB7H6C8</accession>
<dbReference type="EMBL" id="CM004395">
    <property type="protein sequence ID" value="KAG8647619.1"/>
    <property type="molecule type" value="Genomic_DNA"/>
</dbReference>
<proteinExistence type="predicted"/>
<dbReference type="Proteomes" id="UP000091857">
    <property type="component" value="Chromosome 9"/>
</dbReference>
<reference evidence="2" key="1">
    <citation type="journal article" date="2016" name="Nat. Biotechnol.">
        <title>Sequencing wild and cultivated cassava and related species reveals extensive interspecific hybridization and genetic diversity.</title>
        <authorList>
            <person name="Bredeson J.V."/>
            <person name="Lyons J.B."/>
            <person name="Prochnik S.E."/>
            <person name="Wu G.A."/>
            <person name="Ha C.M."/>
            <person name="Edsinger-Gonzales E."/>
            <person name="Grimwood J."/>
            <person name="Schmutz J."/>
            <person name="Rabbi I.Y."/>
            <person name="Egesi C."/>
            <person name="Nauluvula P."/>
            <person name="Lebot V."/>
            <person name="Ndunguru J."/>
            <person name="Mkamilo G."/>
            <person name="Bart R.S."/>
            <person name="Setter T.L."/>
            <person name="Gleadow R.M."/>
            <person name="Kulakow P."/>
            <person name="Ferguson M.E."/>
            <person name="Rounsley S."/>
            <person name="Rokhsar D.S."/>
        </authorList>
    </citation>
    <scope>NUCLEOTIDE SEQUENCE [LARGE SCALE GENOMIC DNA]</scope>
    <source>
        <strain evidence="2">cv. AM560-2</strain>
    </source>
</reference>